<feature type="region of interest" description="Disordered" evidence="1">
    <location>
        <begin position="773"/>
        <end position="795"/>
    </location>
</feature>
<sequence length="812" mass="93529">MNTTERKFSLASGITPDPLASYAEKLDPQYGLKYAMTIQQEWFNGGMITKDCDFMSRHNWVREMRLYNRGEQGIQPYKDIAARQNEDLEWMNMDWTIINVLNKFNNVVRNGISDENYNLDIRSADRFSLLQREKNILRHKKNMANKEMFEKAKAMGLPDLMPQGFIPEDEEEMTLYSEIKERPKQEIAEEILIKFVKNVSGWNHIKKETDKDAVLVDLQVARVYTDPNNGVMTTYVDPENFVHSYTEKNDFSDTYYFGVVDTITINDIRRESGYSDTVCREIAKTYSGDNSQSGIANFDECDMDQLLDFKIQVLRFTFKSDKKQVYKAYYDRKGKLKKVSKRDENYEVPEGSEKSKLEQGLDTWYEGNYIVGSDKYVYGYKESENTTFDAMDRVLPPFIAQASELYKNKLRSFQSNVIPIANQMQYVHLKMQHLMSELKPDLIELDIDQLAQLTTDMKDGDSKQENWKMALSILNAKGVVLKKRIQMGDEGIKDGASARPMGNQQGSALTILLNLWAHYYNLIRETTGINPAMDGSLSEDALVGVNQLMKLAGNSATKHIADAAVSFDKRVSETISSRLKSIFTLKKEASHLIKMYEQAVGKHNVDALETLKNRSNFEFGFTVELVPSKEELAELREDLGIALNEGTIDVSEKSDIMRIARGNMKQAVEYMRFVRTRKIKERMKENAYNQKLQSQSNAEAAQVKMQGDLQLLQMKAQIELQKEGNLSTLRVKEHFQKLQVEAPVRQESFQQDVYIEQIKNLQTINLTKYKEDAKSDREIENSTRQSKMIDQRLKDKGPIDFSKKFSLESLIG</sequence>
<reference evidence="2 3" key="1">
    <citation type="journal article" date="2013" name="Proc. Natl. Acad. Sci. U.S.A.">
        <title>Twelve previously unknown phage genera are ubiquitous in global oceans.</title>
        <authorList>
            <person name="Holmfeldt K."/>
            <person name="Solonenko N."/>
            <person name="Shah M."/>
            <person name="Corrier K."/>
            <person name="Riemann L."/>
            <person name="Verberkmoes N.C."/>
            <person name="Sullivan M.B."/>
        </authorList>
    </citation>
    <scope>NUCLEOTIDE SEQUENCE [LARGE SCALE GENOMIC DNA]</scope>
    <source>
        <strain evidence="2">Phi46:3</strain>
    </source>
</reference>
<protein>
    <submittedName>
        <fullName evidence="2">Structural protein</fullName>
    </submittedName>
</protein>
<evidence type="ECO:0000256" key="1">
    <source>
        <dbReference type="SAM" id="MobiDB-lite"/>
    </source>
</evidence>
<dbReference type="Proteomes" id="UP000014727">
    <property type="component" value="Segment"/>
</dbReference>
<accession>R9ZZS8</accession>
<dbReference type="OrthoDB" id="273at10239"/>
<dbReference type="EMBL" id="KC821622">
    <property type="protein sequence ID" value="AGO48839.1"/>
    <property type="molecule type" value="Genomic_DNA"/>
</dbReference>
<dbReference type="RefSeq" id="YP_008241138.1">
    <property type="nucleotide sequence ID" value="NC_021792.1"/>
</dbReference>
<gene>
    <name evidence="2" type="ORF">Phi46:3_gp095</name>
</gene>
<evidence type="ECO:0000313" key="2">
    <source>
        <dbReference type="EMBL" id="AGO48839.1"/>
    </source>
</evidence>
<reference evidence="3" key="2">
    <citation type="submission" date="2013-03" db="EMBL/GenBank/DDBJ databases">
        <title>The Cellulophaga phages: a novel, diverse, and globally ubiquitous model system.</title>
        <authorList>
            <person name="Holmfeldt K."/>
            <person name="Solonenko N."/>
            <person name="Shah M."/>
            <person name="Corrier K."/>
            <person name="Riemann L."/>
            <person name="VerBerkmoes N.C."/>
            <person name="Sullivan M.B."/>
        </authorList>
    </citation>
    <scope>NUCLEOTIDE SEQUENCE [LARGE SCALE GENOMIC DNA]</scope>
</reference>
<proteinExistence type="predicted"/>
<dbReference type="GeneID" id="16797288"/>
<name>R9ZZS8_9CAUD</name>
<dbReference type="KEGG" id="vg:16797288"/>
<organism evidence="2 3">
    <name type="scientific">Cellulophaga phage phi46:3</name>
    <dbReference type="NCBI Taxonomy" id="1327985"/>
    <lineage>
        <taxon>Viruses</taxon>
        <taxon>Duplodnaviria</taxon>
        <taxon>Heunggongvirae</taxon>
        <taxon>Uroviricota</taxon>
        <taxon>Caudoviricetes</taxon>
        <taxon>Pachyviridae</taxon>
        <taxon>Bacelvirus</taxon>
        <taxon>Bacelvirus phi46tres</taxon>
    </lineage>
</organism>
<evidence type="ECO:0000313" key="3">
    <source>
        <dbReference type="Proteomes" id="UP000014727"/>
    </source>
</evidence>
<keyword evidence="3" id="KW-1185">Reference proteome</keyword>